<organism evidence="1">
    <name type="scientific">Tanacetum cinerariifolium</name>
    <name type="common">Dalmatian daisy</name>
    <name type="synonym">Chrysanthemum cinerariifolium</name>
    <dbReference type="NCBI Taxonomy" id="118510"/>
    <lineage>
        <taxon>Eukaryota</taxon>
        <taxon>Viridiplantae</taxon>
        <taxon>Streptophyta</taxon>
        <taxon>Embryophyta</taxon>
        <taxon>Tracheophyta</taxon>
        <taxon>Spermatophyta</taxon>
        <taxon>Magnoliopsida</taxon>
        <taxon>eudicotyledons</taxon>
        <taxon>Gunneridae</taxon>
        <taxon>Pentapetalae</taxon>
        <taxon>asterids</taxon>
        <taxon>campanulids</taxon>
        <taxon>Asterales</taxon>
        <taxon>Asteraceae</taxon>
        <taxon>Asteroideae</taxon>
        <taxon>Anthemideae</taxon>
        <taxon>Anthemidinae</taxon>
        <taxon>Tanacetum</taxon>
    </lineage>
</organism>
<dbReference type="AlphaFoldDB" id="A0A699RXH2"/>
<protein>
    <submittedName>
        <fullName evidence="1">Uncharacterized protein</fullName>
    </submittedName>
</protein>
<evidence type="ECO:0000313" key="1">
    <source>
        <dbReference type="EMBL" id="GFC88161.1"/>
    </source>
</evidence>
<reference evidence="1" key="1">
    <citation type="journal article" date="2019" name="Sci. Rep.">
        <title>Draft genome of Tanacetum cinerariifolium, the natural source of mosquito coil.</title>
        <authorList>
            <person name="Yamashiro T."/>
            <person name="Shiraishi A."/>
            <person name="Satake H."/>
            <person name="Nakayama K."/>
        </authorList>
    </citation>
    <scope>NUCLEOTIDE SEQUENCE</scope>
</reference>
<feature type="non-terminal residue" evidence="1">
    <location>
        <position position="48"/>
    </location>
</feature>
<comment type="caution">
    <text evidence="1">The sequence shown here is derived from an EMBL/GenBank/DDBJ whole genome shotgun (WGS) entry which is preliminary data.</text>
</comment>
<sequence>MALLSMRADRYWKKTGKKISIQEDHTLVADQEAPTEFALMAKSSSDTE</sequence>
<accession>A0A699RXH2</accession>
<name>A0A699RXH2_TANCI</name>
<dbReference type="EMBL" id="BKCJ011114096">
    <property type="protein sequence ID" value="GFC88161.1"/>
    <property type="molecule type" value="Genomic_DNA"/>
</dbReference>
<proteinExistence type="predicted"/>
<gene>
    <name evidence="1" type="ORF">Tci_860131</name>
</gene>